<keyword evidence="2" id="KW-0813">Transport</keyword>
<keyword evidence="6 8" id="KW-0472">Membrane</keyword>
<comment type="caution">
    <text evidence="9">The sequence shown here is derived from an EMBL/GenBank/DDBJ whole genome shotgun (WGS) entry which is preliminary data.</text>
</comment>
<evidence type="ECO:0000313" key="9">
    <source>
        <dbReference type="EMBL" id="TCP49352.1"/>
    </source>
</evidence>
<feature type="transmembrane region" description="Helical" evidence="8">
    <location>
        <begin position="89"/>
        <end position="107"/>
    </location>
</feature>
<dbReference type="InterPro" id="IPR000390">
    <property type="entry name" value="Small_drug/metabolite_transptr"/>
</dbReference>
<keyword evidence="5 8" id="KW-1133">Transmembrane helix</keyword>
<dbReference type="GO" id="GO:0022857">
    <property type="term" value="F:transmembrane transporter activity"/>
    <property type="evidence" value="ECO:0007669"/>
    <property type="project" value="InterPro"/>
</dbReference>
<evidence type="ECO:0000256" key="2">
    <source>
        <dbReference type="ARBA" id="ARBA00022448"/>
    </source>
</evidence>
<name>A0A4R2QJ13_9PSEU</name>
<evidence type="ECO:0000256" key="5">
    <source>
        <dbReference type="ARBA" id="ARBA00022989"/>
    </source>
</evidence>
<dbReference type="GO" id="GO:0005886">
    <property type="term" value="C:plasma membrane"/>
    <property type="evidence" value="ECO:0007669"/>
    <property type="project" value="UniProtKB-SubCell"/>
</dbReference>
<accession>A0A4R2QJ13</accession>
<dbReference type="FunFam" id="1.10.3730.20:FF:000001">
    <property type="entry name" value="Quaternary ammonium compound resistance transporter SugE"/>
    <property type="match status" value="1"/>
</dbReference>
<evidence type="ECO:0000256" key="8">
    <source>
        <dbReference type="SAM" id="Phobius"/>
    </source>
</evidence>
<keyword evidence="3" id="KW-1003">Cell membrane</keyword>
<feature type="transmembrane region" description="Helical" evidence="8">
    <location>
        <begin position="37"/>
        <end position="57"/>
    </location>
</feature>
<comment type="subcellular location">
    <subcellularLocation>
        <location evidence="1 7">Cell membrane</location>
        <topology evidence="1 7">Multi-pass membrane protein</topology>
    </subcellularLocation>
</comment>
<reference evidence="9 10" key="1">
    <citation type="submission" date="2019-03" db="EMBL/GenBank/DDBJ databases">
        <title>Genomic Encyclopedia of Type Strains, Phase IV (KMG-IV): sequencing the most valuable type-strain genomes for metagenomic binning, comparative biology and taxonomic classification.</title>
        <authorList>
            <person name="Goeker M."/>
        </authorList>
    </citation>
    <scope>NUCLEOTIDE SEQUENCE [LARGE SCALE GENOMIC DNA]</scope>
    <source>
        <strain evidence="9 10">DSM 45765</strain>
    </source>
</reference>
<dbReference type="Pfam" id="PF00893">
    <property type="entry name" value="Multi_Drug_Res"/>
    <property type="match status" value="1"/>
</dbReference>
<evidence type="ECO:0000256" key="6">
    <source>
        <dbReference type="ARBA" id="ARBA00023136"/>
    </source>
</evidence>
<evidence type="ECO:0000256" key="3">
    <source>
        <dbReference type="ARBA" id="ARBA00022475"/>
    </source>
</evidence>
<sequence>MSTSLAWALLLVAALLELVWAAALKLGDGFSRLLPSAVGLLVAASSLVLLAVVLRILPMGTAYAVWVGIGAGGVALTGMVWFGEAVSPARLAFLGLILTGVIGLKLVDG</sequence>
<feature type="transmembrane region" description="Helical" evidence="8">
    <location>
        <begin position="64"/>
        <end position="83"/>
    </location>
</feature>
<dbReference type="Gene3D" id="1.10.3730.20">
    <property type="match status" value="1"/>
</dbReference>
<dbReference type="AlphaFoldDB" id="A0A4R2QJ13"/>
<gene>
    <name evidence="9" type="ORF">EV191_109174</name>
</gene>
<keyword evidence="10" id="KW-1185">Reference proteome</keyword>
<comment type="similarity">
    <text evidence="7">Belongs to the drug/metabolite transporter (DMT) superfamily. Small multidrug resistance (SMR) (TC 2.A.7.1) family.</text>
</comment>
<dbReference type="PANTHER" id="PTHR30561">
    <property type="entry name" value="SMR FAMILY PROTON-DEPENDENT DRUG EFFLUX TRANSPORTER SUGE"/>
    <property type="match status" value="1"/>
</dbReference>
<dbReference type="EMBL" id="SLXQ01000009">
    <property type="protein sequence ID" value="TCP49352.1"/>
    <property type="molecule type" value="Genomic_DNA"/>
</dbReference>
<evidence type="ECO:0000256" key="1">
    <source>
        <dbReference type="ARBA" id="ARBA00004651"/>
    </source>
</evidence>
<evidence type="ECO:0000256" key="4">
    <source>
        <dbReference type="ARBA" id="ARBA00022692"/>
    </source>
</evidence>
<proteinExistence type="inferred from homology"/>
<keyword evidence="4 7" id="KW-0812">Transmembrane</keyword>
<dbReference type="InterPro" id="IPR045324">
    <property type="entry name" value="Small_multidrug_res"/>
</dbReference>
<dbReference type="Proteomes" id="UP000294911">
    <property type="component" value="Unassembled WGS sequence"/>
</dbReference>
<protein>
    <submittedName>
        <fullName evidence="9">Quaternary ammonium compound-resistance protein SugE</fullName>
    </submittedName>
</protein>
<evidence type="ECO:0000256" key="7">
    <source>
        <dbReference type="RuleBase" id="RU003942"/>
    </source>
</evidence>
<dbReference type="PANTHER" id="PTHR30561:SF0">
    <property type="entry name" value="GUANIDINIUM EXPORTER"/>
    <property type="match status" value="1"/>
</dbReference>
<organism evidence="9 10">
    <name type="scientific">Tamaricihabitans halophyticus</name>
    <dbReference type="NCBI Taxonomy" id="1262583"/>
    <lineage>
        <taxon>Bacteria</taxon>
        <taxon>Bacillati</taxon>
        <taxon>Actinomycetota</taxon>
        <taxon>Actinomycetes</taxon>
        <taxon>Pseudonocardiales</taxon>
        <taxon>Pseudonocardiaceae</taxon>
        <taxon>Tamaricihabitans</taxon>
    </lineage>
</organism>
<evidence type="ECO:0000313" key="10">
    <source>
        <dbReference type="Proteomes" id="UP000294911"/>
    </source>
</evidence>
<dbReference type="InterPro" id="IPR037185">
    <property type="entry name" value="EmrE-like"/>
</dbReference>
<dbReference type="SUPFAM" id="SSF103481">
    <property type="entry name" value="Multidrug resistance efflux transporter EmrE"/>
    <property type="match status" value="1"/>
</dbReference>